<comment type="subcellular location">
    <subcellularLocation>
        <location evidence="2">Membrane</location>
        <topology evidence="2">Multi-pass membrane protein</topology>
    </subcellularLocation>
</comment>
<evidence type="ECO:0000256" key="5">
    <source>
        <dbReference type="ARBA" id="ARBA00022692"/>
    </source>
</evidence>
<organism evidence="11 12">
    <name type="scientific">Lyticum sinuosum</name>
    <dbReference type="NCBI Taxonomy" id="1332059"/>
    <lineage>
        <taxon>Bacteria</taxon>
        <taxon>Pseudomonadati</taxon>
        <taxon>Pseudomonadota</taxon>
        <taxon>Alphaproteobacteria</taxon>
        <taxon>Rickettsiales</taxon>
        <taxon>Lyticum</taxon>
    </lineage>
</organism>
<feature type="transmembrane region" description="Helical" evidence="9">
    <location>
        <begin position="94"/>
        <end position="113"/>
    </location>
</feature>
<dbReference type="GO" id="GO:0016020">
    <property type="term" value="C:membrane"/>
    <property type="evidence" value="ECO:0007669"/>
    <property type="project" value="UniProtKB-SubCell"/>
</dbReference>
<evidence type="ECO:0000256" key="8">
    <source>
        <dbReference type="ARBA" id="ARBA00023136"/>
    </source>
</evidence>
<accession>A0AAE5AI18</accession>
<dbReference type="PANTHER" id="PTHR22911:SF6">
    <property type="entry name" value="SOLUTE CARRIER FAMILY 35 MEMBER G1"/>
    <property type="match status" value="1"/>
</dbReference>
<dbReference type="InterPro" id="IPR000620">
    <property type="entry name" value="EamA_dom"/>
</dbReference>
<comment type="similarity">
    <text evidence="3">Belongs to the drug/metabolite transporter (DMT) superfamily. 10 TMS drug/metabolite exporter (DME) (TC 2.A.7.3) family.</text>
</comment>
<dbReference type="PANTHER" id="PTHR22911">
    <property type="entry name" value="ACYL-MALONYL CONDENSING ENZYME-RELATED"/>
    <property type="match status" value="1"/>
</dbReference>
<sequence>MSENSIKTDRFKIICGIFWLIASLIISSLNDVITKKYTLCFNLEQIVFTRFVFGSLSIIPIIIFNSFYNYKFYSQNIENDSILKKIKSSFKTNYIKQHLIRGLLLSISMYFWVNGISKIPLATVTAISFTIPIFLVVLAIIFLKEKANIKIIINIIVGFIGIIIAINPSSFLDTLIIIRFIISAILFAYLDIINKILINKGEKTIIMLFYSNFFAGLFFIIPALNNWKIFNLNDLPYFIILGFGSNIILYCILKAYSLASLTILAPLRYLELIISTIFGYFLFDEKVTINLIFGSIIIVISTINTIKKQIISNI</sequence>
<dbReference type="Proteomes" id="UP001289135">
    <property type="component" value="Unassembled WGS sequence"/>
</dbReference>
<keyword evidence="12" id="KW-1185">Reference proteome</keyword>
<dbReference type="SUPFAM" id="SSF103481">
    <property type="entry name" value="Multidrug resistance efflux transporter EmrE"/>
    <property type="match status" value="2"/>
</dbReference>
<evidence type="ECO:0000256" key="1">
    <source>
        <dbReference type="ARBA" id="ARBA00004028"/>
    </source>
</evidence>
<proteinExistence type="inferred from homology"/>
<feature type="transmembrane region" description="Helical" evidence="9">
    <location>
        <begin position="205"/>
        <end position="223"/>
    </location>
</feature>
<keyword evidence="5 9" id="KW-0812">Transmembrane</keyword>
<keyword evidence="7 9" id="KW-1133">Transmembrane helix</keyword>
<protein>
    <recommendedName>
        <fullName evidence="4">S-adenosylmethionine uptake transporter</fullName>
    </recommendedName>
</protein>
<feature type="transmembrane region" description="Helical" evidence="9">
    <location>
        <begin position="289"/>
        <end position="306"/>
    </location>
</feature>
<feature type="transmembrane region" description="Helical" evidence="9">
    <location>
        <begin position="235"/>
        <end position="253"/>
    </location>
</feature>
<feature type="transmembrane region" description="Helical" evidence="9">
    <location>
        <begin position="174"/>
        <end position="193"/>
    </location>
</feature>
<gene>
    <name evidence="11" type="ORF">Lyticum_00660</name>
</gene>
<evidence type="ECO:0000256" key="7">
    <source>
        <dbReference type="ARBA" id="ARBA00022989"/>
    </source>
</evidence>
<dbReference type="Pfam" id="PF00892">
    <property type="entry name" value="EamA"/>
    <property type="match status" value="2"/>
</dbReference>
<dbReference type="GO" id="GO:0006865">
    <property type="term" value="P:amino acid transport"/>
    <property type="evidence" value="ECO:0007669"/>
    <property type="project" value="UniProtKB-KW"/>
</dbReference>
<feature type="transmembrane region" description="Helical" evidence="9">
    <location>
        <begin position="149"/>
        <end position="168"/>
    </location>
</feature>
<comment type="caution">
    <text evidence="11">The sequence shown here is derived from an EMBL/GenBank/DDBJ whole genome shotgun (WGS) entry which is preliminary data.</text>
</comment>
<evidence type="ECO:0000256" key="3">
    <source>
        <dbReference type="ARBA" id="ARBA00009853"/>
    </source>
</evidence>
<keyword evidence="6" id="KW-0813">Transport</keyword>
<feature type="domain" description="EamA" evidence="10">
    <location>
        <begin position="176"/>
        <end position="303"/>
    </location>
</feature>
<comment type="function">
    <text evidence="1">Transports S-adenosylmethionine.</text>
</comment>
<keyword evidence="8 9" id="KW-0472">Membrane</keyword>
<feature type="transmembrane region" description="Helical" evidence="9">
    <location>
        <begin position="12"/>
        <end position="30"/>
    </location>
</feature>
<dbReference type="Gene3D" id="1.10.3730.20">
    <property type="match status" value="1"/>
</dbReference>
<reference evidence="11" key="1">
    <citation type="submission" date="2023-02" db="EMBL/GenBank/DDBJ databases">
        <title>Host association and intracellularity evolved multiple times independently in the Rickettsiales.</title>
        <authorList>
            <person name="Castelli M."/>
            <person name="Nardi T."/>
            <person name="Gammuto L."/>
            <person name="Bellinzona G."/>
            <person name="Sabaneyeva E."/>
            <person name="Potekhin A."/>
            <person name="Serra V."/>
            <person name="Petroni G."/>
            <person name="Sassera D."/>
        </authorList>
    </citation>
    <scope>NUCLEOTIDE SEQUENCE</scope>
    <source>
        <strain evidence="11">USBL-36I1</strain>
    </source>
</reference>
<feature type="transmembrane region" description="Helical" evidence="9">
    <location>
        <begin position="50"/>
        <end position="73"/>
    </location>
</feature>
<dbReference type="AlphaFoldDB" id="A0AAE5AI18"/>
<evidence type="ECO:0000256" key="9">
    <source>
        <dbReference type="SAM" id="Phobius"/>
    </source>
</evidence>
<name>A0AAE5AI18_9RICK</name>
<evidence type="ECO:0000256" key="4">
    <source>
        <dbReference type="ARBA" id="ARBA00019341"/>
    </source>
</evidence>
<evidence type="ECO:0000313" key="12">
    <source>
        <dbReference type="Proteomes" id="UP001289135"/>
    </source>
</evidence>
<dbReference type="RefSeq" id="WP_322498901.1">
    <property type="nucleotide sequence ID" value="NZ_JARGYU010000002.1"/>
</dbReference>
<feature type="domain" description="EamA" evidence="10">
    <location>
        <begin position="16"/>
        <end position="165"/>
    </location>
</feature>
<evidence type="ECO:0000256" key="6">
    <source>
        <dbReference type="ARBA" id="ARBA00022970"/>
    </source>
</evidence>
<feature type="transmembrane region" description="Helical" evidence="9">
    <location>
        <begin position="265"/>
        <end position="283"/>
    </location>
</feature>
<dbReference type="InterPro" id="IPR037185">
    <property type="entry name" value="EmrE-like"/>
</dbReference>
<evidence type="ECO:0000313" key="11">
    <source>
        <dbReference type="EMBL" id="MDZ5761479.1"/>
    </source>
</evidence>
<feature type="transmembrane region" description="Helical" evidence="9">
    <location>
        <begin position="119"/>
        <end position="142"/>
    </location>
</feature>
<keyword evidence="6" id="KW-0029">Amino-acid transport</keyword>
<dbReference type="EMBL" id="JARGYU010000002">
    <property type="protein sequence ID" value="MDZ5761479.1"/>
    <property type="molecule type" value="Genomic_DNA"/>
</dbReference>
<evidence type="ECO:0000259" key="10">
    <source>
        <dbReference type="Pfam" id="PF00892"/>
    </source>
</evidence>
<evidence type="ECO:0000256" key="2">
    <source>
        <dbReference type="ARBA" id="ARBA00004141"/>
    </source>
</evidence>